<feature type="region of interest" description="Disordered" evidence="1">
    <location>
        <begin position="145"/>
        <end position="181"/>
    </location>
</feature>
<feature type="region of interest" description="Disordered" evidence="1">
    <location>
        <begin position="1309"/>
        <end position="1768"/>
    </location>
</feature>
<dbReference type="SMART" id="SM00228">
    <property type="entry name" value="PDZ"/>
    <property type="match status" value="1"/>
</dbReference>
<dbReference type="SUPFAM" id="SSF50156">
    <property type="entry name" value="PDZ domain-like"/>
    <property type="match status" value="1"/>
</dbReference>
<feature type="compositionally biased region" description="Basic residues" evidence="1">
    <location>
        <begin position="160"/>
        <end position="175"/>
    </location>
</feature>
<dbReference type="PROSITE" id="PS50200">
    <property type="entry name" value="RA"/>
    <property type="match status" value="2"/>
</dbReference>
<feature type="compositionally biased region" description="Polar residues" evidence="1">
    <location>
        <begin position="952"/>
        <end position="965"/>
    </location>
</feature>
<comment type="caution">
    <text evidence="2">The sequence shown here is derived from an EMBL/GenBank/DDBJ whole genome shotgun (WGS) entry which is preliminary data.</text>
</comment>
<feature type="compositionally biased region" description="Basic and acidic residues" evidence="1">
    <location>
        <begin position="375"/>
        <end position="389"/>
    </location>
</feature>
<dbReference type="SMART" id="SM01132">
    <property type="entry name" value="DIL"/>
    <property type="match status" value="1"/>
</dbReference>
<feature type="compositionally biased region" description="Pro residues" evidence="1">
    <location>
        <begin position="1654"/>
        <end position="1670"/>
    </location>
</feature>
<dbReference type="OrthoDB" id="6260541at2759"/>
<feature type="compositionally biased region" description="Basic and acidic residues" evidence="1">
    <location>
        <begin position="1070"/>
        <end position="1252"/>
    </location>
</feature>
<dbReference type="InterPro" id="IPR000159">
    <property type="entry name" value="RA_dom"/>
</dbReference>
<accession>A0A7D9D5H5</accession>
<reference evidence="2" key="1">
    <citation type="submission" date="2020-04" db="EMBL/GenBank/DDBJ databases">
        <authorList>
            <person name="Alioto T."/>
            <person name="Alioto T."/>
            <person name="Gomez Garrido J."/>
        </authorList>
    </citation>
    <scope>NUCLEOTIDE SEQUENCE</scope>
    <source>
        <strain evidence="2">A484AB</strain>
    </source>
</reference>
<evidence type="ECO:0000256" key="1">
    <source>
        <dbReference type="SAM" id="MobiDB-lite"/>
    </source>
</evidence>
<dbReference type="SMART" id="SM00314">
    <property type="entry name" value="RA"/>
    <property type="match status" value="2"/>
</dbReference>
<dbReference type="GO" id="GO:0005911">
    <property type="term" value="C:cell-cell junction"/>
    <property type="evidence" value="ECO:0007669"/>
    <property type="project" value="InterPro"/>
</dbReference>
<feature type="compositionally biased region" description="Polar residues" evidence="1">
    <location>
        <begin position="1749"/>
        <end position="1760"/>
    </location>
</feature>
<dbReference type="SUPFAM" id="SSF54236">
    <property type="entry name" value="Ubiquitin-like"/>
    <property type="match status" value="2"/>
</dbReference>
<feature type="compositionally biased region" description="Basic and acidic residues" evidence="1">
    <location>
        <begin position="1260"/>
        <end position="1270"/>
    </location>
</feature>
<feature type="compositionally biased region" description="Basic and acidic residues" evidence="1">
    <location>
        <begin position="1331"/>
        <end position="1351"/>
    </location>
</feature>
<dbReference type="InterPro" id="IPR001478">
    <property type="entry name" value="PDZ"/>
</dbReference>
<dbReference type="Gene3D" id="3.10.20.90">
    <property type="entry name" value="Phosphatidylinositol 3-kinase Catalytic Subunit, Chain A, domain 1"/>
    <property type="match status" value="2"/>
</dbReference>
<feature type="compositionally biased region" description="Pro residues" evidence="1">
    <location>
        <begin position="974"/>
        <end position="984"/>
    </location>
</feature>
<feature type="compositionally biased region" description="Basic and acidic residues" evidence="1">
    <location>
        <begin position="1495"/>
        <end position="1535"/>
    </location>
</feature>
<dbReference type="PROSITE" id="PS51126">
    <property type="entry name" value="DILUTE"/>
    <property type="match status" value="1"/>
</dbReference>
<keyword evidence="3" id="KW-1185">Reference proteome</keyword>
<gene>
    <name evidence="2" type="ORF">PACLA_8A083565</name>
</gene>
<name>A0A7D9D5H5_PARCT</name>
<dbReference type="InterPro" id="IPR036034">
    <property type="entry name" value="PDZ_sf"/>
</dbReference>
<dbReference type="InterPro" id="IPR002710">
    <property type="entry name" value="Dilute_dom"/>
</dbReference>
<dbReference type="GO" id="GO:0007165">
    <property type="term" value="P:signal transduction"/>
    <property type="evidence" value="ECO:0007669"/>
    <property type="project" value="InterPro"/>
</dbReference>
<dbReference type="InterPro" id="IPR037977">
    <property type="entry name" value="CBD_Afadin"/>
</dbReference>
<sequence>MVLATMADSSEREELEGLIEDWNASRLDMFTISKPDANLEFSGNMRFYFQEPGAKDTKVSTKVLRVSSSDTTDEVMKVLVSKFHPDMRMLTRPNYSLYEVHETGAEAHKLELDQRPLYVQLYWQREDRDGRFLLKSEEDQMTQKLFEDEESARNPDKRNSKVRQSKKGAKNKKKASQMEEKPKNLAAALYEDKPVSSFTRSKSNPEIVMKIQRKKKLEDKLKKLQDPETSGGGGGPLRIFAESLQPENPYKTILCASNDTTETVLKDALQKYEVPPEEMDQYCLTMVTIAPGNHSDPESSSGIKERVVPDHDCPAAIAASWPENSGELRFYLKKKENMPKRKQLQPRKKRDEPHARSSRPGPTVGDHSPPATKETTFDAKEHSPTEKEPSSPAVHIVDAARDLPATLEFRESGEDAFFAVVVSEVNGSAVNFKLAPTFTLYMCCRYRLSPKFRPDFPPNKRREKVTMTAQKVASMMWQTVKENNGMAGPLAFWMANSSEFLHFLKQDVELSGMTEESQRILAHTTQQAFRSLVQCIKAELQGCLPAFLDPSEESDLDEHGENGIDEKFDPMEGYQSTERSFKVRQYGPHGQPLGGDQWMGKRKKTSRPIVGDVLYTLKAAMSLLRRCRVNPALTIQLFSQVFHFINMWLFNRIVLEPQLRLCTRSWGARLRERLERLQAWAESQGLELAAECHLARISQAALLLQIPKQDSTAISSHCYKLNSLQLRQLLELYQPERDEPAISLELIEKAVSVAESTADEIARSEGQKVLLEEEPELHLPFLLPDDGYSSEKIRGVPPGLKEFLDPLITPGLCRLTIQPKASGLWTVHFKIPVGLESPPPEVIKISINKGNKGMGVSIVAAKGAGQERYGIYVKEVIDGGPAAQDGRLSPGDQIMDVNGESLVGIQQEDAVKILIKAGSVVNMTVAKKAVYNHGLVQLLSSVAPVQPVQKVDGQNRTAENKNLSPLPQKKETPRAPPRYRPPQDSPQRSPPLNTSVQSEVDQKLVKPEPKQVKPEPHRRRSPYDRSQYEAPEQPPVQTKTVVEYTLEEPPPGRKPPIGVKPLPYANPQEIQRRQQEMQQRKLEEQEKENFERERIAREQERMKKVKEDREEAERLERMKREEQARQERERMEREQQERQRVEREQQERLRIEREQQERQKIERERQERERIEREQQERQRIEQERQRREREEQERQRREREEADRKRREDWEREKSEREESERRRQEERKKQQQDRLEREQREKEEHAKRMQQENAGLDEMSRRERELEMMLEQKRREKENRLKELQRQIQEERAESERMEQELIERLRKEREERPQRMMKPSGGSTVHYVNDKGHQNEKNEMVRNEDMRSSRPVRAPTPANENRSDPPIDMRRPPLPNEDTRGNFGGLVNESRREEIRPNRPMDYNKRGPASADENRSTPPLARRPPMPSDDNRGNYSPGKRPTLQNSREDSFEMDPAEVERQFQHRLAQEASAGKSEVDGVRVIRVPVQQDNWESRGIDTEDRPRVRVDRQREEEDRNRKEQQWRREQDDQLVRDFQQNESLRQQPAGAVAEPVHPNQGDWEKDEELRRQREEDDRLREARANQLRNRIIERPEDDEELRDTSNGRTRRVKFASVRTEIIQPSPDAELTKQGHSVKFVHDGKVEDSDDDEFPSPPPPADDEPLPPPPQDQVDYYQRPPPPPKPQNLISNGGGNPPEYQVGANPPYTRDNEHIARARVQLSDDGYATYPGPRRQQHNNNYPVPKPRGSVSTDFSKSPSPDNAKLPFKDKMKVFNENTPPQRYTTSKWEQRWVNGDPL</sequence>
<dbReference type="Pfam" id="PF00788">
    <property type="entry name" value="RA"/>
    <property type="match status" value="2"/>
</dbReference>
<feature type="compositionally biased region" description="Basic and acidic residues" evidence="1">
    <location>
        <begin position="1000"/>
        <end position="1027"/>
    </location>
</feature>
<dbReference type="PANTHER" id="PTHR10398:SF2">
    <property type="entry name" value="AFADIN"/>
    <property type="match status" value="1"/>
</dbReference>
<dbReference type="InterPro" id="IPR028842">
    <property type="entry name" value="Afadin"/>
</dbReference>
<organism evidence="2 3">
    <name type="scientific">Paramuricea clavata</name>
    <name type="common">Red gorgonian</name>
    <name type="synonym">Violescent sea-whip</name>
    <dbReference type="NCBI Taxonomy" id="317549"/>
    <lineage>
        <taxon>Eukaryota</taxon>
        <taxon>Metazoa</taxon>
        <taxon>Cnidaria</taxon>
        <taxon>Anthozoa</taxon>
        <taxon>Octocorallia</taxon>
        <taxon>Malacalcyonacea</taxon>
        <taxon>Plexauridae</taxon>
        <taxon>Paramuricea</taxon>
    </lineage>
</organism>
<dbReference type="Pfam" id="PF01843">
    <property type="entry name" value="DIL"/>
    <property type="match status" value="1"/>
</dbReference>
<dbReference type="InterPro" id="IPR029071">
    <property type="entry name" value="Ubiquitin-like_domsf"/>
</dbReference>
<feature type="region of interest" description="Disordered" evidence="1">
    <location>
        <begin position="334"/>
        <end position="395"/>
    </location>
</feature>
<feature type="compositionally biased region" description="Basic and acidic residues" evidence="1">
    <location>
        <begin position="1364"/>
        <end position="1374"/>
    </location>
</feature>
<evidence type="ECO:0000313" key="2">
    <source>
        <dbReference type="EMBL" id="CAB3977313.1"/>
    </source>
</evidence>
<feature type="compositionally biased region" description="Basic and acidic residues" evidence="1">
    <location>
        <begin position="1392"/>
        <end position="1408"/>
    </location>
</feature>
<dbReference type="Proteomes" id="UP001152795">
    <property type="component" value="Unassembled WGS sequence"/>
</dbReference>
<dbReference type="PANTHER" id="PTHR10398">
    <property type="entry name" value="AFADIN"/>
    <property type="match status" value="1"/>
</dbReference>
<dbReference type="Pfam" id="PF00595">
    <property type="entry name" value="PDZ"/>
    <property type="match status" value="1"/>
</dbReference>
<feature type="region of interest" description="Disordered" evidence="1">
    <location>
        <begin position="951"/>
        <end position="1270"/>
    </location>
</feature>
<dbReference type="CDD" id="cd15471">
    <property type="entry name" value="Myo5p-like_CBD_afadin"/>
    <property type="match status" value="1"/>
</dbReference>
<protein>
    <submittedName>
        <fullName evidence="2">Afadin, partial</fullName>
    </submittedName>
</protein>
<dbReference type="PROSITE" id="PS50106">
    <property type="entry name" value="PDZ"/>
    <property type="match status" value="1"/>
</dbReference>
<proteinExistence type="predicted"/>
<dbReference type="EMBL" id="CACRXK020000041">
    <property type="protein sequence ID" value="CAB3977313.1"/>
    <property type="molecule type" value="Genomic_DNA"/>
</dbReference>
<evidence type="ECO:0000313" key="3">
    <source>
        <dbReference type="Proteomes" id="UP001152795"/>
    </source>
</evidence>
<dbReference type="Gene3D" id="2.30.42.10">
    <property type="match status" value="1"/>
</dbReference>
<feature type="compositionally biased region" description="Basic and acidic residues" evidence="1">
    <location>
        <begin position="1567"/>
        <end position="1583"/>
    </location>
</feature>